<name>A0A6C0IYN4_9ZZZZ</name>
<keyword evidence="1" id="KW-0812">Transmembrane</keyword>
<sequence length="272" mass="28050">MGPPPSTSQSIENTFNMSAINESIYTEINKSATTTTASGTNIQDLTLNIQNLDGCSVQTGQKITAKTMSSSEFDDAKTSDIKNAITTEMEASASSALEQNSELGSELGALVGGDSNMDINTEVNMEIRNLIENTITNETLNSTVAEQVNIQGAVLNIGSCVDSDIKVDQDIVAEVAATSITKMVKTAISGNTLLNTLAAKADSSATKKQGGLAGLMDSVLGGIGGIIGTSQQGAMAASGFSTICVCVLVIGLAVMFLSPAGQNMGRKGMNKF</sequence>
<keyword evidence="1" id="KW-1133">Transmembrane helix</keyword>
<keyword evidence="1" id="KW-0472">Membrane</keyword>
<evidence type="ECO:0000313" key="2">
    <source>
        <dbReference type="EMBL" id="QHT98474.1"/>
    </source>
</evidence>
<proteinExistence type="predicted"/>
<accession>A0A6C0IYN4</accession>
<protein>
    <submittedName>
        <fullName evidence="2">Uncharacterized protein</fullName>
    </submittedName>
</protein>
<feature type="transmembrane region" description="Helical" evidence="1">
    <location>
        <begin position="235"/>
        <end position="257"/>
    </location>
</feature>
<organism evidence="2">
    <name type="scientific">viral metagenome</name>
    <dbReference type="NCBI Taxonomy" id="1070528"/>
    <lineage>
        <taxon>unclassified sequences</taxon>
        <taxon>metagenomes</taxon>
        <taxon>organismal metagenomes</taxon>
    </lineage>
</organism>
<dbReference type="EMBL" id="MN740292">
    <property type="protein sequence ID" value="QHT98474.1"/>
    <property type="molecule type" value="Genomic_DNA"/>
</dbReference>
<evidence type="ECO:0000256" key="1">
    <source>
        <dbReference type="SAM" id="Phobius"/>
    </source>
</evidence>
<reference evidence="2" key="1">
    <citation type="journal article" date="2020" name="Nature">
        <title>Giant virus diversity and host interactions through global metagenomics.</title>
        <authorList>
            <person name="Schulz F."/>
            <person name="Roux S."/>
            <person name="Paez-Espino D."/>
            <person name="Jungbluth S."/>
            <person name="Walsh D.A."/>
            <person name="Denef V.J."/>
            <person name="McMahon K.D."/>
            <person name="Konstantinidis K.T."/>
            <person name="Eloe-Fadrosh E.A."/>
            <person name="Kyrpides N.C."/>
            <person name="Woyke T."/>
        </authorList>
    </citation>
    <scope>NUCLEOTIDE SEQUENCE</scope>
    <source>
        <strain evidence="2">GVMAG-M-3300025652-16</strain>
    </source>
</reference>
<dbReference type="AlphaFoldDB" id="A0A6C0IYN4"/>